<organism evidence="16 17">
    <name type="scientific">Peptostreptococcus russellii</name>
    <dbReference type="NCBI Taxonomy" id="215200"/>
    <lineage>
        <taxon>Bacteria</taxon>
        <taxon>Bacillati</taxon>
        <taxon>Bacillota</taxon>
        <taxon>Clostridia</taxon>
        <taxon>Peptostreptococcales</taxon>
        <taxon>Peptostreptococcaceae</taxon>
        <taxon>Peptostreptococcus</taxon>
    </lineage>
</organism>
<evidence type="ECO:0000256" key="7">
    <source>
        <dbReference type="ARBA" id="ARBA00022989"/>
    </source>
</evidence>
<dbReference type="PANTHER" id="PTHR28259:SF18">
    <property type="entry name" value="FLUORIDE-SPECIFIC ION CHANNEL FLUC"/>
    <property type="match status" value="1"/>
</dbReference>
<dbReference type="AlphaFoldDB" id="A0A1H8FMV5"/>
<evidence type="ECO:0000256" key="14">
    <source>
        <dbReference type="ARBA" id="ARBA00049940"/>
    </source>
</evidence>
<dbReference type="InterPro" id="IPR003691">
    <property type="entry name" value="FluC"/>
</dbReference>
<keyword evidence="7 15" id="KW-1133">Transmembrane helix</keyword>
<evidence type="ECO:0000256" key="1">
    <source>
        <dbReference type="ARBA" id="ARBA00004651"/>
    </source>
</evidence>
<evidence type="ECO:0000256" key="13">
    <source>
        <dbReference type="ARBA" id="ARBA00035585"/>
    </source>
</evidence>
<evidence type="ECO:0000256" key="2">
    <source>
        <dbReference type="ARBA" id="ARBA00022448"/>
    </source>
</evidence>
<keyword evidence="6 15" id="KW-0479">Metal-binding</keyword>
<dbReference type="PANTHER" id="PTHR28259">
    <property type="entry name" value="FLUORIDE EXPORT PROTEIN 1-RELATED"/>
    <property type="match status" value="1"/>
</dbReference>
<gene>
    <name evidence="15" type="primary">fluC</name>
    <name evidence="15" type="synonym">crcB</name>
    <name evidence="16" type="ORF">SAMN05216454_102180</name>
</gene>
<evidence type="ECO:0000256" key="8">
    <source>
        <dbReference type="ARBA" id="ARBA00023053"/>
    </source>
</evidence>
<comment type="function">
    <text evidence="14 15">Fluoride-specific ion channel. Important for reducing fluoride concentration in the cell, thus reducing its toxicity.</text>
</comment>
<dbReference type="EMBL" id="FODF01000002">
    <property type="protein sequence ID" value="SEN33006.1"/>
    <property type="molecule type" value="Genomic_DNA"/>
</dbReference>
<dbReference type="GO" id="GO:0005886">
    <property type="term" value="C:plasma membrane"/>
    <property type="evidence" value="ECO:0007669"/>
    <property type="project" value="UniProtKB-SubCell"/>
</dbReference>
<feature type="transmembrane region" description="Helical" evidence="15">
    <location>
        <begin position="59"/>
        <end position="77"/>
    </location>
</feature>
<evidence type="ECO:0000256" key="6">
    <source>
        <dbReference type="ARBA" id="ARBA00022723"/>
    </source>
</evidence>
<dbReference type="OrthoDB" id="9815830at2"/>
<dbReference type="Proteomes" id="UP000199512">
    <property type="component" value="Unassembled WGS sequence"/>
</dbReference>
<reference evidence="16 17" key="1">
    <citation type="submission" date="2016-10" db="EMBL/GenBank/DDBJ databases">
        <authorList>
            <person name="de Groot N.N."/>
        </authorList>
    </citation>
    <scope>NUCLEOTIDE SEQUENCE [LARGE SCALE GENOMIC DNA]</scope>
    <source>
        <strain evidence="16 17">Calf135</strain>
    </source>
</reference>
<keyword evidence="5 15" id="KW-0812">Transmembrane</keyword>
<keyword evidence="9 15" id="KW-0406">Ion transport</keyword>
<dbReference type="GO" id="GO:0140114">
    <property type="term" value="P:cellular detoxification of fluoride"/>
    <property type="evidence" value="ECO:0007669"/>
    <property type="project" value="UniProtKB-UniRule"/>
</dbReference>
<evidence type="ECO:0000313" key="16">
    <source>
        <dbReference type="EMBL" id="SEN33006.1"/>
    </source>
</evidence>
<feature type="transmembrane region" description="Helical" evidence="15">
    <location>
        <begin position="31"/>
        <end position="52"/>
    </location>
</feature>
<dbReference type="STRING" id="215200.SAMN05216454_102180"/>
<keyword evidence="2 15" id="KW-0813">Transport</keyword>
<protein>
    <recommendedName>
        <fullName evidence="15">Fluoride-specific ion channel FluC</fullName>
    </recommendedName>
</protein>
<evidence type="ECO:0000256" key="4">
    <source>
        <dbReference type="ARBA" id="ARBA00022519"/>
    </source>
</evidence>
<keyword evidence="3 15" id="KW-1003">Cell membrane</keyword>
<feature type="binding site" evidence="15">
    <location>
        <position position="69"/>
    </location>
    <ligand>
        <name>Na(+)</name>
        <dbReference type="ChEBI" id="CHEBI:29101"/>
        <note>structural</note>
    </ligand>
</feature>
<evidence type="ECO:0000256" key="11">
    <source>
        <dbReference type="ARBA" id="ARBA00023303"/>
    </source>
</evidence>
<keyword evidence="8 15" id="KW-0915">Sodium</keyword>
<sequence length="116" mass="12834">MSLILLSLGGGIGALMRYILSKIIKEHSYFSIPISTMLINIIGSFFLGVSVFAIRDNNLAAFIQTGILGGFTTFSTFLVESFELLKEDGFPSMLKYMLPTTILGVIFFIIGARMFY</sequence>
<proteinExistence type="inferred from homology"/>
<accession>A0A1H8FMV5</accession>
<keyword evidence="11 15" id="KW-0407">Ion channel</keyword>
<evidence type="ECO:0000256" key="15">
    <source>
        <dbReference type="HAMAP-Rule" id="MF_00454"/>
    </source>
</evidence>
<keyword evidence="10 15" id="KW-0472">Membrane</keyword>
<evidence type="ECO:0000256" key="3">
    <source>
        <dbReference type="ARBA" id="ARBA00022475"/>
    </source>
</evidence>
<dbReference type="GO" id="GO:0046872">
    <property type="term" value="F:metal ion binding"/>
    <property type="evidence" value="ECO:0007669"/>
    <property type="project" value="UniProtKB-KW"/>
</dbReference>
<evidence type="ECO:0000256" key="9">
    <source>
        <dbReference type="ARBA" id="ARBA00023065"/>
    </source>
</evidence>
<keyword evidence="17" id="KW-1185">Reference proteome</keyword>
<feature type="binding site" evidence="15">
    <location>
        <position position="72"/>
    </location>
    <ligand>
        <name>Na(+)</name>
        <dbReference type="ChEBI" id="CHEBI:29101"/>
        <note>structural</note>
    </ligand>
</feature>
<dbReference type="GO" id="GO:0062054">
    <property type="term" value="F:fluoride channel activity"/>
    <property type="evidence" value="ECO:0007669"/>
    <property type="project" value="UniProtKB-UniRule"/>
</dbReference>
<comment type="catalytic activity">
    <reaction evidence="13">
        <text>fluoride(in) = fluoride(out)</text>
        <dbReference type="Rhea" id="RHEA:76159"/>
        <dbReference type="ChEBI" id="CHEBI:17051"/>
    </reaction>
    <physiologicalReaction direction="left-to-right" evidence="13">
        <dbReference type="Rhea" id="RHEA:76160"/>
    </physiologicalReaction>
</comment>
<dbReference type="NCBIfam" id="TIGR00494">
    <property type="entry name" value="crcB"/>
    <property type="match status" value="1"/>
</dbReference>
<dbReference type="RefSeq" id="WP_091974197.1">
    <property type="nucleotide sequence ID" value="NZ_FODF01000002.1"/>
</dbReference>
<evidence type="ECO:0000313" key="17">
    <source>
        <dbReference type="Proteomes" id="UP000199512"/>
    </source>
</evidence>
<name>A0A1H8FMV5_9FIRM</name>
<dbReference type="Pfam" id="PF02537">
    <property type="entry name" value="CRCB"/>
    <property type="match status" value="1"/>
</dbReference>
<keyword evidence="4" id="KW-0997">Cell inner membrane</keyword>
<comment type="similarity">
    <text evidence="12 15">Belongs to the fluoride channel Fluc/FEX (TC 1.A.43) family.</text>
</comment>
<dbReference type="HAMAP" id="MF_00454">
    <property type="entry name" value="FluC"/>
    <property type="match status" value="1"/>
</dbReference>
<comment type="activity regulation">
    <text evidence="15">Na(+) is not transported, but it plays an essential structural role and its presence is essential for fluoride channel function.</text>
</comment>
<evidence type="ECO:0000256" key="10">
    <source>
        <dbReference type="ARBA" id="ARBA00023136"/>
    </source>
</evidence>
<evidence type="ECO:0000256" key="12">
    <source>
        <dbReference type="ARBA" id="ARBA00035120"/>
    </source>
</evidence>
<evidence type="ECO:0000256" key="5">
    <source>
        <dbReference type="ARBA" id="ARBA00022692"/>
    </source>
</evidence>
<feature type="transmembrane region" description="Helical" evidence="15">
    <location>
        <begin position="97"/>
        <end position="115"/>
    </location>
</feature>
<comment type="subcellular location">
    <subcellularLocation>
        <location evidence="1 15">Cell membrane</location>
        <topology evidence="1 15">Multi-pass membrane protein</topology>
    </subcellularLocation>
</comment>